<reference evidence="3 5" key="1">
    <citation type="journal article" date="2008" name="Appl. Environ. Microbiol.">
        <title>Genomic insights into Mn(II) oxidation by the marine alphaproteobacterium Aurantimonas sp. strain SI85-9A1.</title>
        <authorList>
            <person name="Dick G.J."/>
            <person name="Podell S."/>
            <person name="Johnson H.A."/>
            <person name="Rivera-Espinoza Y."/>
            <person name="Bernier-Latmani R."/>
            <person name="McCarthy J.K."/>
            <person name="Torpey J.W."/>
            <person name="Clement B.G."/>
            <person name="Gaasterland T."/>
            <person name="Tebo B.M."/>
        </authorList>
    </citation>
    <scope>NUCLEOTIDE SEQUENCE [LARGE SCALE GENOMIC DNA]</scope>
    <source>
        <strain evidence="3 5">SI85-9A1</strain>
    </source>
</reference>
<dbReference type="HOGENOM" id="CLU_036902_5_1_5"/>
<dbReference type="Pfam" id="PF01548">
    <property type="entry name" value="DEDD_Tnp_IS110"/>
    <property type="match status" value="1"/>
</dbReference>
<sequence>MGLMMIDRTVLGIDISGAHLDVFAHPEGRARRLTNDADGIAAVTALAARRQAFVVIEATAPFDQPLIRALEAAGLVFHRANPRRARDFARSAGLLAKTDAVDARMLALYGTALALRPTEKVAPARLALQGLVSRRDQLVAMRKAERVRLRTMSEPCIAESLLAVIALLDAQIRTIERRIEATVAADAALARQRRVLRAAPGIGPVAASVLLASLPELGRVSRRAIAALAGLAPIARDSGLLRGRRCVQGGRKRVRDALYMAALAAVRTTPWKALFATMTTAGKPAKLSLIAIARKLLVTLNVAIRTGEYQPRPATP</sequence>
<gene>
    <name evidence="4" type="ORF">SI859A1_00979</name>
    <name evidence="3" type="ORF">SI859A1_03080</name>
</gene>
<dbReference type="GO" id="GO:0004803">
    <property type="term" value="F:transposase activity"/>
    <property type="evidence" value="ECO:0007669"/>
    <property type="project" value="InterPro"/>
</dbReference>
<dbReference type="InterPro" id="IPR047650">
    <property type="entry name" value="Transpos_IS110"/>
</dbReference>
<dbReference type="InterPro" id="IPR002525">
    <property type="entry name" value="Transp_IS110-like_N"/>
</dbReference>
<organism evidence="3 5">
    <name type="scientific">Aurantimonas manganoxydans (strain ATCC BAA-1229 / DSM 21871 / SI85-9A1)</name>
    <dbReference type="NCBI Taxonomy" id="287752"/>
    <lineage>
        <taxon>Bacteria</taxon>
        <taxon>Pseudomonadati</taxon>
        <taxon>Pseudomonadota</taxon>
        <taxon>Alphaproteobacteria</taxon>
        <taxon>Hyphomicrobiales</taxon>
        <taxon>Aurantimonadaceae</taxon>
        <taxon>Aurantimonas</taxon>
    </lineage>
</organism>
<protein>
    <submittedName>
        <fullName evidence="3">Putative transposase</fullName>
    </submittedName>
</protein>
<dbReference type="AlphaFoldDB" id="Q1YFU8"/>
<dbReference type="PANTHER" id="PTHR33055:SF13">
    <property type="entry name" value="TRANSPOSASE"/>
    <property type="match status" value="1"/>
</dbReference>
<dbReference type="Pfam" id="PF02371">
    <property type="entry name" value="Transposase_20"/>
    <property type="match status" value="1"/>
</dbReference>
<dbReference type="Proteomes" id="UP000000321">
    <property type="component" value="Unassembled WGS sequence"/>
</dbReference>
<proteinExistence type="predicted"/>
<dbReference type="NCBIfam" id="NF033542">
    <property type="entry name" value="transpos_IS110"/>
    <property type="match status" value="1"/>
</dbReference>
<feature type="domain" description="Transposase IS110-like N-terminal" evidence="1">
    <location>
        <begin position="11"/>
        <end position="151"/>
    </location>
</feature>
<evidence type="ECO:0000313" key="5">
    <source>
        <dbReference type="Proteomes" id="UP000000321"/>
    </source>
</evidence>
<feature type="domain" description="Transposase IS116/IS110/IS902 C-terminal" evidence="2">
    <location>
        <begin position="194"/>
        <end position="272"/>
    </location>
</feature>
<dbReference type="EMBL" id="AAPJ01000002">
    <property type="protein sequence ID" value="EAS50853.1"/>
    <property type="molecule type" value="Genomic_DNA"/>
</dbReference>
<dbReference type="BioCyc" id="AURANTIMONAS:SI859A1_00979-MONOMER"/>
<name>Q1YFU8_AURMS</name>
<evidence type="ECO:0000259" key="1">
    <source>
        <dbReference type="Pfam" id="PF01548"/>
    </source>
</evidence>
<dbReference type="BioCyc" id="AURANTIMONAS:SI859A1_03080-MONOMER"/>
<keyword evidence="5" id="KW-1185">Reference proteome</keyword>
<dbReference type="GO" id="GO:0003677">
    <property type="term" value="F:DNA binding"/>
    <property type="evidence" value="ECO:0007669"/>
    <property type="project" value="InterPro"/>
</dbReference>
<evidence type="ECO:0000313" key="3">
    <source>
        <dbReference type="EMBL" id="EAS49477.1"/>
    </source>
</evidence>
<dbReference type="PANTHER" id="PTHR33055">
    <property type="entry name" value="TRANSPOSASE FOR INSERTION SEQUENCE ELEMENT IS1111A"/>
    <property type="match status" value="1"/>
</dbReference>
<dbReference type="GO" id="GO:0006313">
    <property type="term" value="P:DNA transposition"/>
    <property type="evidence" value="ECO:0007669"/>
    <property type="project" value="InterPro"/>
</dbReference>
<evidence type="ECO:0000259" key="2">
    <source>
        <dbReference type="Pfam" id="PF02371"/>
    </source>
</evidence>
<dbReference type="InterPro" id="IPR003346">
    <property type="entry name" value="Transposase_20"/>
</dbReference>
<accession>Q1YFU8</accession>
<dbReference type="EMBL" id="AAPJ01000005">
    <property type="protein sequence ID" value="EAS49477.1"/>
    <property type="molecule type" value="Genomic_DNA"/>
</dbReference>
<evidence type="ECO:0000313" key="4">
    <source>
        <dbReference type="EMBL" id="EAS50853.1"/>
    </source>
</evidence>
<comment type="caution">
    <text evidence="3">The sequence shown here is derived from an EMBL/GenBank/DDBJ whole genome shotgun (WGS) entry which is preliminary data.</text>
</comment>